<reference evidence="2" key="2">
    <citation type="submission" date="2019-06" db="EMBL/GenBank/DDBJ databases">
        <title>Genomics analysis of Aphanomyces spp. identifies a new class of oomycete effector associated with host adaptation.</title>
        <authorList>
            <person name="Gaulin E."/>
        </authorList>
    </citation>
    <scope>NUCLEOTIDE SEQUENCE</scope>
    <source>
        <strain evidence="2">CBS 578.67</strain>
    </source>
</reference>
<dbReference type="OrthoDB" id="73726at2759"/>
<dbReference type="AlphaFoldDB" id="A0A485LFA1"/>
<organism evidence="3 4">
    <name type="scientific">Aphanomyces stellatus</name>
    <dbReference type="NCBI Taxonomy" id="120398"/>
    <lineage>
        <taxon>Eukaryota</taxon>
        <taxon>Sar</taxon>
        <taxon>Stramenopiles</taxon>
        <taxon>Oomycota</taxon>
        <taxon>Saprolegniomycetes</taxon>
        <taxon>Saprolegniales</taxon>
        <taxon>Verrucalvaceae</taxon>
        <taxon>Aphanomyces</taxon>
    </lineage>
</organism>
<protein>
    <submittedName>
        <fullName evidence="3">Aste57867_20521 protein</fullName>
    </submittedName>
</protein>
<dbReference type="PANTHER" id="PTHR31827">
    <property type="entry name" value="EMB|CAB89363.1"/>
    <property type="match status" value="1"/>
</dbReference>
<evidence type="ECO:0000256" key="1">
    <source>
        <dbReference type="SAM" id="MobiDB-lite"/>
    </source>
</evidence>
<proteinExistence type="predicted"/>
<keyword evidence="4" id="KW-1185">Reference proteome</keyword>
<dbReference type="PANTHER" id="PTHR31827:SF1">
    <property type="entry name" value="EMB|CAB89363.1"/>
    <property type="match status" value="1"/>
</dbReference>
<evidence type="ECO:0000313" key="2">
    <source>
        <dbReference type="EMBL" id="KAF0687769.1"/>
    </source>
</evidence>
<feature type="region of interest" description="Disordered" evidence="1">
    <location>
        <begin position="139"/>
        <end position="174"/>
    </location>
</feature>
<dbReference type="EMBL" id="CAADRA010006882">
    <property type="protein sequence ID" value="VFT97206.1"/>
    <property type="molecule type" value="Genomic_DNA"/>
</dbReference>
<dbReference type="Proteomes" id="UP000332933">
    <property type="component" value="Unassembled WGS sequence"/>
</dbReference>
<reference evidence="3 4" key="1">
    <citation type="submission" date="2019-03" db="EMBL/GenBank/DDBJ databases">
        <authorList>
            <person name="Gaulin E."/>
            <person name="Dumas B."/>
        </authorList>
    </citation>
    <scope>NUCLEOTIDE SEQUENCE [LARGE SCALE GENOMIC DNA]</scope>
    <source>
        <strain evidence="3">CBS 568.67</strain>
    </source>
</reference>
<accession>A0A485LFA1</accession>
<name>A0A485LFA1_9STRA</name>
<evidence type="ECO:0000313" key="4">
    <source>
        <dbReference type="Proteomes" id="UP000332933"/>
    </source>
</evidence>
<evidence type="ECO:0000313" key="3">
    <source>
        <dbReference type="EMBL" id="VFT97206.1"/>
    </source>
</evidence>
<gene>
    <name evidence="3" type="primary">Aste57867_20521</name>
    <name evidence="2" type="ORF">As57867_020454</name>
    <name evidence="3" type="ORF">ASTE57867_20521</name>
</gene>
<sequence length="222" mass="24410">MTSSPLSPTQRCFFNGCDKPVDTNSWRCIAHRHRGRCDVPDCCNQAYARKLCVKHGGKKTCRIDGCNQRARLANVCYTHGGRHTKRQCSFQGCVNPAQAHQRCCRHGGRRKCSVQGCTTFARSGGVCCRHNNYGSDGVRSAHVPSAEDRPPSWRDMLASEDEGSSTNAKPPTSLMVEEDDEVAGRMLVTVIDMQLVLEDTVGATAPDATFWSTDLVDVIMSL</sequence>
<dbReference type="EMBL" id="VJMH01006856">
    <property type="protein sequence ID" value="KAF0687769.1"/>
    <property type="molecule type" value="Genomic_DNA"/>
</dbReference>